<organism evidence="2 3">
    <name type="scientific">Rhizoclosmatium globosum</name>
    <dbReference type="NCBI Taxonomy" id="329046"/>
    <lineage>
        <taxon>Eukaryota</taxon>
        <taxon>Fungi</taxon>
        <taxon>Fungi incertae sedis</taxon>
        <taxon>Chytridiomycota</taxon>
        <taxon>Chytridiomycota incertae sedis</taxon>
        <taxon>Chytridiomycetes</taxon>
        <taxon>Chytridiales</taxon>
        <taxon>Chytriomycetaceae</taxon>
        <taxon>Rhizoclosmatium</taxon>
    </lineage>
</organism>
<dbReference type="EMBL" id="MCGO01000024">
    <property type="protein sequence ID" value="ORY43633.1"/>
    <property type="molecule type" value="Genomic_DNA"/>
</dbReference>
<comment type="caution">
    <text evidence="2">The sequence shown here is derived from an EMBL/GenBank/DDBJ whole genome shotgun (WGS) entry which is preliminary data.</text>
</comment>
<dbReference type="AlphaFoldDB" id="A0A1Y2C9C1"/>
<keyword evidence="1" id="KW-0812">Transmembrane</keyword>
<keyword evidence="3" id="KW-1185">Reference proteome</keyword>
<evidence type="ECO:0000313" key="3">
    <source>
        <dbReference type="Proteomes" id="UP000193642"/>
    </source>
</evidence>
<dbReference type="OrthoDB" id="2166670at2759"/>
<dbReference type="Proteomes" id="UP000193642">
    <property type="component" value="Unassembled WGS sequence"/>
</dbReference>
<gene>
    <name evidence="2" type="ORF">BCR33DRAFT_766352</name>
</gene>
<proteinExistence type="predicted"/>
<keyword evidence="1" id="KW-0472">Membrane</keyword>
<reference evidence="2 3" key="1">
    <citation type="submission" date="2016-07" db="EMBL/GenBank/DDBJ databases">
        <title>Pervasive Adenine N6-methylation of Active Genes in Fungi.</title>
        <authorList>
            <consortium name="DOE Joint Genome Institute"/>
            <person name="Mondo S.J."/>
            <person name="Dannebaum R.O."/>
            <person name="Kuo R.C."/>
            <person name="Labutti K."/>
            <person name="Haridas S."/>
            <person name="Kuo A."/>
            <person name="Salamov A."/>
            <person name="Ahrendt S.R."/>
            <person name="Lipzen A."/>
            <person name="Sullivan W."/>
            <person name="Andreopoulos W.B."/>
            <person name="Clum A."/>
            <person name="Lindquist E."/>
            <person name="Daum C."/>
            <person name="Ramamoorthy G.K."/>
            <person name="Gryganskyi A."/>
            <person name="Culley D."/>
            <person name="Magnuson J.K."/>
            <person name="James T.Y."/>
            <person name="O'Malley M.A."/>
            <person name="Stajich J.E."/>
            <person name="Spatafora J.W."/>
            <person name="Visel A."/>
            <person name="Grigoriev I.V."/>
        </authorList>
    </citation>
    <scope>NUCLEOTIDE SEQUENCE [LARGE SCALE GENOMIC DNA]</scope>
    <source>
        <strain evidence="2 3">JEL800</strain>
    </source>
</reference>
<name>A0A1Y2C9C1_9FUNG</name>
<accession>A0A1Y2C9C1</accession>
<keyword evidence="1" id="KW-1133">Transmembrane helix</keyword>
<protein>
    <submittedName>
        <fullName evidence="2">Uncharacterized protein</fullName>
    </submittedName>
</protein>
<sequence length="233" mass="26396">MTFAVTLPNKTIHRDETQTSNSAVINQVPRVSPVIASIPLNLQHSERICIPTAIPEDLGSLIGFEQFTCRMQQLNDILKPHVNRRNYGPVFRYLTLISLGFITLGMYMMFGSEILFVARTILILGALKCVADLTFIKQDFENAIISQLNSFNEEDESIRLVWTLQPYGTEPFFNLAPVPFLRQITIAYISKEIEVEKLPEYHIEFTLFGSVAGPVALYYDLESGPPTYDEATR</sequence>
<evidence type="ECO:0000313" key="2">
    <source>
        <dbReference type="EMBL" id="ORY43633.1"/>
    </source>
</evidence>
<feature type="transmembrane region" description="Helical" evidence="1">
    <location>
        <begin position="90"/>
        <end position="110"/>
    </location>
</feature>
<evidence type="ECO:0000256" key="1">
    <source>
        <dbReference type="SAM" id="Phobius"/>
    </source>
</evidence>